<proteinExistence type="predicted"/>
<accession>A0A848QEP0</accession>
<organism evidence="1 2">
    <name type="scientific">Pontixanthobacter rizhaonensis</name>
    <dbReference type="NCBI Taxonomy" id="2730337"/>
    <lineage>
        <taxon>Bacteria</taxon>
        <taxon>Pseudomonadati</taxon>
        <taxon>Pseudomonadota</taxon>
        <taxon>Alphaproteobacteria</taxon>
        <taxon>Sphingomonadales</taxon>
        <taxon>Erythrobacteraceae</taxon>
        <taxon>Pontixanthobacter</taxon>
    </lineage>
</organism>
<dbReference type="AlphaFoldDB" id="A0A848QEP0"/>
<dbReference type="EMBL" id="JABCRE010000002">
    <property type="protein sequence ID" value="NMW30952.1"/>
    <property type="molecule type" value="Genomic_DNA"/>
</dbReference>
<dbReference type="Proteomes" id="UP000561181">
    <property type="component" value="Unassembled WGS sequence"/>
</dbReference>
<name>A0A848QEP0_9SPHN</name>
<dbReference type="InterPro" id="IPR011200">
    <property type="entry name" value="UCP012608"/>
</dbReference>
<evidence type="ECO:0000313" key="2">
    <source>
        <dbReference type="Proteomes" id="UP000561181"/>
    </source>
</evidence>
<keyword evidence="2" id="KW-1185">Reference proteome</keyword>
<gene>
    <name evidence="1" type="ORF">HKD42_02620</name>
</gene>
<dbReference type="Pfam" id="PF10094">
    <property type="entry name" value="DUF2332"/>
    <property type="match status" value="1"/>
</dbReference>
<sequence>MAANGIMNIVDVPEAIAWQATHCDEAGATNTARVVRALLAVLGTDTAVGRRMANWQGLSLQDAMPLRINGGLHNLLLTGADPRLGPVYAGLTTDQSTIDAIVADLVQTFDAQLLPWLDGPPQTNEAGRSWGFMSALMWLSKRVGPKFEINELGASAGVNTMMDRYHFDLGGVTVGPPKSPMQIKPEWRGPPPPDAPVEIAEIRGCDQAPVDLSDPAAALRLKSYVWPEATARMGRIEAAIALASEQTPDLIKQDAGDFVAAMMDRPQESGVTRVLSHSIVWQYIPEATRASIEAAMAAAAERASAEKPLAWVALETNRETFRHELHVRYWPAGGEETLLGCGHPHGAWAEWFDTP</sequence>
<protein>
    <submittedName>
        <fullName evidence="1">DUF2332 domain-containing protein</fullName>
    </submittedName>
</protein>
<comment type="caution">
    <text evidence="1">The sequence shown here is derived from an EMBL/GenBank/DDBJ whole genome shotgun (WGS) entry which is preliminary data.</text>
</comment>
<dbReference type="PIRSF" id="PIRSF012608">
    <property type="entry name" value="UCP012608"/>
    <property type="match status" value="1"/>
</dbReference>
<reference evidence="1 2" key="1">
    <citation type="submission" date="2020-04" db="EMBL/GenBank/DDBJ databases">
        <authorList>
            <person name="Liu A."/>
        </authorList>
    </citation>
    <scope>NUCLEOTIDE SEQUENCE [LARGE SCALE GENOMIC DNA]</scope>
    <source>
        <strain evidence="1 2">RZ02</strain>
    </source>
</reference>
<evidence type="ECO:0000313" key="1">
    <source>
        <dbReference type="EMBL" id="NMW30952.1"/>
    </source>
</evidence>